<reference evidence="9" key="1">
    <citation type="submission" date="2020-10" db="EMBL/GenBank/DDBJ databases">
        <authorList>
            <person name="Gilroy R."/>
        </authorList>
    </citation>
    <scope>NUCLEOTIDE SEQUENCE</scope>
    <source>
        <strain evidence="9">ChiSjej3B21-11622</strain>
    </source>
</reference>
<dbReference type="InterPro" id="IPR013848">
    <property type="entry name" value="Methylthiotransferase_N"/>
</dbReference>
<name>A0A9D1CZY8_9FIRM</name>
<dbReference type="PANTHER" id="PTHR43020:SF2">
    <property type="entry name" value="MITOCHONDRIAL TRNA METHYLTHIOTRANSFERASE CDK5RAP1"/>
    <property type="match status" value="1"/>
</dbReference>
<keyword evidence="3" id="KW-0949">S-adenosyl-L-methionine</keyword>
<dbReference type="Proteomes" id="UP000886886">
    <property type="component" value="Unassembled WGS sequence"/>
</dbReference>
<dbReference type="PROSITE" id="PS51449">
    <property type="entry name" value="MTTASE_N"/>
    <property type="match status" value="1"/>
</dbReference>
<evidence type="ECO:0000256" key="3">
    <source>
        <dbReference type="ARBA" id="ARBA00022691"/>
    </source>
</evidence>
<dbReference type="SUPFAM" id="SSF102114">
    <property type="entry name" value="Radical SAM enzymes"/>
    <property type="match status" value="1"/>
</dbReference>
<sequence length="245" mass="28339">MLNYERKGLPMTSQTDLKIPVEDTKRQYYYIDRCRELLAAKETQLGRKLTACVHTFGCQMNARDSEKLKGVLRDVGYSLTEEENADFVIYNTCTVRENANLKVYGHLGLLGHEKKKRPDMMIALCGCMMQEPQVVEKIKKSYPFVNLIFGTHNIFKFAELVYTALISDRMVIDIWKDTDKIVEDLPCERKYSFKSGVNIMFGCNNFCSYCIVPYVRGRERSRRPEEILKEIRTLAADGVVEVMLL</sequence>
<evidence type="ECO:0000256" key="2">
    <source>
        <dbReference type="ARBA" id="ARBA00022485"/>
    </source>
</evidence>
<dbReference type="InterPro" id="IPR038135">
    <property type="entry name" value="Methylthiotransferase_N_sf"/>
</dbReference>
<feature type="domain" description="Radical SAM core" evidence="8">
    <location>
        <begin position="189"/>
        <end position="245"/>
    </location>
</feature>
<dbReference type="InterPro" id="IPR023404">
    <property type="entry name" value="rSAM_horseshoe"/>
</dbReference>
<keyword evidence="4" id="KW-0479">Metal-binding</keyword>
<dbReference type="EMBL" id="DVFT01000077">
    <property type="protein sequence ID" value="HIQ95931.1"/>
    <property type="molecule type" value="Genomic_DNA"/>
</dbReference>
<dbReference type="InterPro" id="IPR007197">
    <property type="entry name" value="rSAM"/>
</dbReference>
<dbReference type="FunFam" id="3.40.50.12160:FF:000003">
    <property type="entry name" value="CDK5 regulatory subunit-associated protein 1"/>
    <property type="match status" value="1"/>
</dbReference>
<proteinExistence type="predicted"/>
<dbReference type="SFLD" id="SFLDS00029">
    <property type="entry name" value="Radical_SAM"/>
    <property type="match status" value="1"/>
</dbReference>
<dbReference type="PROSITE" id="PS01278">
    <property type="entry name" value="MTTASE_RADICAL"/>
    <property type="match status" value="1"/>
</dbReference>
<protein>
    <submittedName>
        <fullName evidence="9">Radical SAM protein</fullName>
    </submittedName>
</protein>
<dbReference type="InterPro" id="IPR058240">
    <property type="entry name" value="rSAM_sf"/>
</dbReference>
<dbReference type="GO" id="GO:0005829">
    <property type="term" value="C:cytosol"/>
    <property type="evidence" value="ECO:0007669"/>
    <property type="project" value="TreeGrafter"/>
</dbReference>
<reference evidence="9" key="2">
    <citation type="journal article" date="2021" name="PeerJ">
        <title>Extensive microbial diversity within the chicken gut microbiome revealed by metagenomics and culture.</title>
        <authorList>
            <person name="Gilroy R."/>
            <person name="Ravi A."/>
            <person name="Getino M."/>
            <person name="Pursley I."/>
            <person name="Horton D.L."/>
            <person name="Alikhan N.F."/>
            <person name="Baker D."/>
            <person name="Gharbi K."/>
            <person name="Hall N."/>
            <person name="Watson M."/>
            <person name="Adriaenssens E.M."/>
            <person name="Foster-Nyarko E."/>
            <person name="Jarju S."/>
            <person name="Secka A."/>
            <person name="Antonio M."/>
            <person name="Oren A."/>
            <person name="Chaudhuri R.R."/>
            <person name="La Ragione R."/>
            <person name="Hildebrand F."/>
            <person name="Pallen M.J."/>
        </authorList>
    </citation>
    <scope>NUCLEOTIDE SEQUENCE</scope>
    <source>
        <strain evidence="9">ChiSjej3B21-11622</strain>
    </source>
</reference>
<dbReference type="Pfam" id="PF00919">
    <property type="entry name" value="UPF0004"/>
    <property type="match status" value="1"/>
</dbReference>
<evidence type="ECO:0000256" key="5">
    <source>
        <dbReference type="ARBA" id="ARBA00023004"/>
    </source>
</evidence>
<evidence type="ECO:0000256" key="1">
    <source>
        <dbReference type="ARBA" id="ARBA00001966"/>
    </source>
</evidence>
<gene>
    <name evidence="9" type="ORF">IAB26_05145</name>
</gene>
<dbReference type="Gene3D" id="3.40.50.12160">
    <property type="entry name" value="Methylthiotransferase, N-terminal domain"/>
    <property type="match status" value="1"/>
</dbReference>
<dbReference type="GO" id="GO:0051539">
    <property type="term" value="F:4 iron, 4 sulfur cluster binding"/>
    <property type="evidence" value="ECO:0007669"/>
    <property type="project" value="UniProtKB-KW"/>
</dbReference>
<evidence type="ECO:0000313" key="9">
    <source>
        <dbReference type="EMBL" id="HIQ95931.1"/>
    </source>
</evidence>
<feature type="non-terminal residue" evidence="9">
    <location>
        <position position="245"/>
    </location>
</feature>
<dbReference type="PROSITE" id="PS51918">
    <property type="entry name" value="RADICAL_SAM"/>
    <property type="match status" value="1"/>
</dbReference>
<dbReference type="InterPro" id="IPR020612">
    <property type="entry name" value="Methylthiotransferase_CS"/>
</dbReference>
<dbReference type="PANTHER" id="PTHR43020">
    <property type="entry name" value="CDK5 REGULATORY SUBUNIT-ASSOCIATED PROTEIN 1"/>
    <property type="match status" value="1"/>
</dbReference>
<comment type="caution">
    <text evidence="9">The sequence shown here is derived from an EMBL/GenBank/DDBJ whole genome shotgun (WGS) entry which is preliminary data.</text>
</comment>
<dbReference type="Gene3D" id="3.80.30.20">
    <property type="entry name" value="tm_1862 like domain"/>
    <property type="match status" value="1"/>
</dbReference>
<dbReference type="GO" id="GO:0046872">
    <property type="term" value="F:metal ion binding"/>
    <property type="evidence" value="ECO:0007669"/>
    <property type="project" value="UniProtKB-KW"/>
</dbReference>
<evidence type="ECO:0000256" key="6">
    <source>
        <dbReference type="ARBA" id="ARBA00023014"/>
    </source>
</evidence>
<dbReference type="Pfam" id="PF04055">
    <property type="entry name" value="Radical_SAM"/>
    <property type="match status" value="1"/>
</dbReference>
<organism evidence="9 10">
    <name type="scientific">Candidatus Limivivens merdigallinarum</name>
    <dbReference type="NCBI Taxonomy" id="2840859"/>
    <lineage>
        <taxon>Bacteria</taxon>
        <taxon>Bacillati</taxon>
        <taxon>Bacillota</taxon>
        <taxon>Clostridia</taxon>
        <taxon>Lachnospirales</taxon>
        <taxon>Lachnospiraceae</taxon>
        <taxon>Lachnospiraceae incertae sedis</taxon>
        <taxon>Candidatus Limivivens</taxon>
    </lineage>
</organism>
<accession>A0A9D1CZY8</accession>
<evidence type="ECO:0000259" key="8">
    <source>
        <dbReference type="PROSITE" id="PS51918"/>
    </source>
</evidence>
<keyword evidence="6" id="KW-0411">Iron-sulfur</keyword>
<dbReference type="GO" id="GO:0035597">
    <property type="term" value="F:tRNA-2-methylthio-N(6)-dimethylallyladenosine(37) synthase activity"/>
    <property type="evidence" value="ECO:0007669"/>
    <property type="project" value="TreeGrafter"/>
</dbReference>
<keyword evidence="2" id="KW-0004">4Fe-4S</keyword>
<evidence type="ECO:0000259" key="7">
    <source>
        <dbReference type="PROSITE" id="PS51449"/>
    </source>
</evidence>
<dbReference type="AlphaFoldDB" id="A0A9D1CZY8"/>
<evidence type="ECO:0000256" key="4">
    <source>
        <dbReference type="ARBA" id="ARBA00022723"/>
    </source>
</evidence>
<comment type="cofactor">
    <cofactor evidence="1">
        <name>[4Fe-4S] cluster</name>
        <dbReference type="ChEBI" id="CHEBI:49883"/>
    </cofactor>
</comment>
<evidence type="ECO:0000313" key="10">
    <source>
        <dbReference type="Proteomes" id="UP000886886"/>
    </source>
</evidence>
<feature type="domain" description="MTTase N-terminal" evidence="7">
    <location>
        <begin position="49"/>
        <end position="166"/>
    </location>
</feature>
<keyword evidence="5" id="KW-0408">Iron</keyword>